<dbReference type="CDD" id="cd04852">
    <property type="entry name" value="Peptidases_S8_3"/>
    <property type="match status" value="1"/>
</dbReference>
<keyword evidence="7 8" id="KW-0720">Serine protease</keyword>
<keyword evidence="3" id="KW-0964">Secreted</keyword>
<dbReference type="EMBL" id="JAGKQH010000016">
    <property type="protein sequence ID" value="KAG6577195.1"/>
    <property type="molecule type" value="Genomic_DNA"/>
</dbReference>
<dbReference type="GO" id="GO:0005576">
    <property type="term" value="C:extracellular region"/>
    <property type="evidence" value="ECO:0007669"/>
    <property type="project" value="UniProtKB-SubCell"/>
</dbReference>
<dbReference type="Pfam" id="PF00082">
    <property type="entry name" value="Peptidase_S8"/>
    <property type="match status" value="1"/>
</dbReference>
<gene>
    <name evidence="13" type="primary">SBT3.8</name>
    <name evidence="13" type="ORF">SDJN03_24769</name>
</gene>
<evidence type="ECO:0000256" key="3">
    <source>
        <dbReference type="ARBA" id="ARBA00022525"/>
    </source>
</evidence>
<dbReference type="PROSITE" id="PS00138">
    <property type="entry name" value="SUBTILASE_SER"/>
    <property type="match status" value="1"/>
</dbReference>
<organism evidence="13 14">
    <name type="scientific">Cucurbita argyrosperma subsp. sororia</name>
    <dbReference type="NCBI Taxonomy" id="37648"/>
    <lineage>
        <taxon>Eukaryota</taxon>
        <taxon>Viridiplantae</taxon>
        <taxon>Streptophyta</taxon>
        <taxon>Embryophyta</taxon>
        <taxon>Tracheophyta</taxon>
        <taxon>Spermatophyta</taxon>
        <taxon>Magnoliopsida</taxon>
        <taxon>eudicotyledons</taxon>
        <taxon>Gunneridae</taxon>
        <taxon>Pentapetalae</taxon>
        <taxon>rosids</taxon>
        <taxon>fabids</taxon>
        <taxon>Cucurbitales</taxon>
        <taxon>Cucurbitaceae</taxon>
        <taxon>Cucurbiteae</taxon>
        <taxon>Cucurbita</taxon>
    </lineage>
</organism>
<dbReference type="PANTHER" id="PTHR10795">
    <property type="entry name" value="PROPROTEIN CONVERTASE SUBTILISIN/KEXIN"/>
    <property type="match status" value="1"/>
</dbReference>
<comment type="caution">
    <text evidence="13">The sequence shown here is derived from an EMBL/GenBank/DDBJ whole genome shotgun (WGS) entry which is preliminary data.</text>
</comment>
<evidence type="ECO:0000256" key="8">
    <source>
        <dbReference type="PROSITE-ProRule" id="PRU01240"/>
    </source>
</evidence>
<dbReference type="InterPro" id="IPR034197">
    <property type="entry name" value="Peptidases_S8_3"/>
</dbReference>
<dbReference type="InterPro" id="IPR023828">
    <property type="entry name" value="Peptidase_S8_Ser-AS"/>
</dbReference>
<name>A0AAV6M8U4_9ROSI</name>
<dbReference type="Proteomes" id="UP000685013">
    <property type="component" value="Chromosome 16"/>
</dbReference>
<evidence type="ECO:0000259" key="11">
    <source>
        <dbReference type="Pfam" id="PF05922"/>
    </source>
</evidence>
<dbReference type="Pfam" id="PF05922">
    <property type="entry name" value="Inhibitor_I9"/>
    <property type="match status" value="1"/>
</dbReference>
<feature type="active site" description="Charge relay system" evidence="8">
    <location>
        <position position="223"/>
    </location>
</feature>
<feature type="non-terminal residue" evidence="13">
    <location>
        <position position="1"/>
    </location>
</feature>
<dbReference type="FunFam" id="3.40.50.200:FF:000006">
    <property type="entry name" value="Subtilisin-like protease SBT1.5"/>
    <property type="match status" value="1"/>
</dbReference>
<feature type="chain" id="PRO_5043786948" evidence="9">
    <location>
        <begin position="29"/>
        <end position="757"/>
    </location>
</feature>
<keyword evidence="5 9" id="KW-0732">Signal</keyword>
<comment type="similarity">
    <text evidence="2 8">Belongs to the peptidase S8 family.</text>
</comment>
<evidence type="ECO:0000256" key="5">
    <source>
        <dbReference type="ARBA" id="ARBA00022729"/>
    </source>
</evidence>
<dbReference type="GO" id="GO:0009609">
    <property type="term" value="P:response to symbiotic bacterium"/>
    <property type="evidence" value="ECO:0007669"/>
    <property type="project" value="UniProtKB-ARBA"/>
</dbReference>
<reference evidence="13 14" key="1">
    <citation type="journal article" date="2021" name="Hortic Res">
        <title>The domestication of Cucurbita argyrosperma as revealed by the genome of its wild relative.</title>
        <authorList>
            <person name="Barrera-Redondo J."/>
            <person name="Sanchez-de la Vega G."/>
            <person name="Aguirre-Liguori J.A."/>
            <person name="Castellanos-Morales G."/>
            <person name="Gutierrez-Guerrero Y.T."/>
            <person name="Aguirre-Dugua X."/>
            <person name="Aguirre-Planter E."/>
            <person name="Tenaillon M.I."/>
            <person name="Lira-Saade R."/>
            <person name="Eguiarte L.E."/>
        </authorList>
    </citation>
    <scope>NUCLEOTIDE SEQUENCE [LARGE SCALE GENOMIC DNA]</scope>
    <source>
        <strain evidence="13">JBR-2021</strain>
    </source>
</reference>
<feature type="domain" description="Peptidase S8/S53" evidence="10">
    <location>
        <begin position="141"/>
        <end position="577"/>
    </location>
</feature>
<accession>A0AAV6M8U4</accession>
<feature type="active site" description="Charge relay system" evidence="8">
    <location>
        <position position="541"/>
    </location>
</feature>
<evidence type="ECO:0000256" key="4">
    <source>
        <dbReference type="ARBA" id="ARBA00022670"/>
    </source>
</evidence>
<evidence type="ECO:0000256" key="2">
    <source>
        <dbReference type="ARBA" id="ARBA00011073"/>
    </source>
</evidence>
<keyword evidence="6 8" id="KW-0378">Hydrolase</keyword>
<evidence type="ECO:0000313" key="14">
    <source>
        <dbReference type="Proteomes" id="UP000685013"/>
    </source>
</evidence>
<dbReference type="InterPro" id="IPR045051">
    <property type="entry name" value="SBT"/>
</dbReference>
<feature type="active site" description="Charge relay system" evidence="8">
    <location>
        <position position="150"/>
    </location>
</feature>
<evidence type="ECO:0000256" key="7">
    <source>
        <dbReference type="ARBA" id="ARBA00022825"/>
    </source>
</evidence>
<keyword evidence="14" id="KW-1185">Reference proteome</keyword>
<dbReference type="InterPro" id="IPR000209">
    <property type="entry name" value="Peptidase_S8/S53_dom"/>
</dbReference>
<evidence type="ECO:0000313" key="13">
    <source>
        <dbReference type="EMBL" id="KAG6577195.1"/>
    </source>
</evidence>
<feature type="domain" description="Subtilisin-like protease fibronectin type-III" evidence="12">
    <location>
        <begin position="657"/>
        <end position="752"/>
    </location>
</feature>
<feature type="signal peptide" evidence="9">
    <location>
        <begin position="1"/>
        <end position="28"/>
    </location>
</feature>
<evidence type="ECO:0000259" key="12">
    <source>
        <dbReference type="Pfam" id="PF17766"/>
    </source>
</evidence>
<proteinExistence type="inferred from homology"/>
<comment type="subcellular location">
    <subcellularLocation>
        <location evidence="1">Secreted</location>
    </subcellularLocation>
</comment>
<dbReference type="Pfam" id="PF17766">
    <property type="entry name" value="fn3_6"/>
    <property type="match status" value="1"/>
</dbReference>
<dbReference type="InterPro" id="IPR010259">
    <property type="entry name" value="S8pro/Inhibitor_I9"/>
</dbReference>
<feature type="domain" description="Inhibitor I9" evidence="11">
    <location>
        <begin position="35"/>
        <end position="112"/>
    </location>
</feature>
<dbReference type="FunFam" id="2.60.40.2310:FF:000001">
    <property type="entry name" value="Subtilisin-like protease SBT1.5"/>
    <property type="match status" value="1"/>
</dbReference>
<dbReference type="GO" id="GO:0006508">
    <property type="term" value="P:proteolysis"/>
    <property type="evidence" value="ECO:0007669"/>
    <property type="project" value="UniProtKB-KW"/>
</dbReference>
<evidence type="ECO:0000259" key="10">
    <source>
        <dbReference type="Pfam" id="PF00082"/>
    </source>
</evidence>
<evidence type="ECO:0000256" key="1">
    <source>
        <dbReference type="ARBA" id="ARBA00004613"/>
    </source>
</evidence>
<keyword evidence="4 8" id="KW-0645">Protease</keyword>
<protein>
    <submittedName>
        <fullName evidence="13">Subtilisin-like protease 3.8</fullName>
    </submittedName>
</protein>
<dbReference type="InterPro" id="IPR041469">
    <property type="entry name" value="Subtilisin-like_FN3"/>
</dbReference>
<evidence type="ECO:0000256" key="6">
    <source>
        <dbReference type="ARBA" id="ARBA00022801"/>
    </source>
</evidence>
<dbReference type="AlphaFoldDB" id="A0AAV6M8U4"/>
<dbReference type="PROSITE" id="PS51892">
    <property type="entry name" value="SUBTILASE"/>
    <property type="match status" value="1"/>
</dbReference>
<dbReference type="GO" id="GO:0004252">
    <property type="term" value="F:serine-type endopeptidase activity"/>
    <property type="evidence" value="ECO:0007669"/>
    <property type="project" value="UniProtKB-UniRule"/>
</dbReference>
<sequence length="757" mass="81153">MENNQAPSFMLVVAVVTIYVVFSAMAEADDQNSKVHIVYLGERPYDDVKLTTDSHHELLESVMGSKEKSLESMVYSYKHGFSGFAAKLTNSQAQKLARMPIVARVFPSPLYKMRTTRSWDFLGLSSSPSASSNLLHRAKMGDNVIIGVIDTGFWPESESFNDKGMGPIPSRWKGICQSGEDFNSSHCNKKVIGARWFASALVADHGEEAVFMDYLSARDNEGHGTHTASTAGGAFVRNVSFFGNGRGTLRGGAPLARLAIYKVLWSDSRLGSGADILKGIDEAIHDGVDVLSMSIGKSIPLFSDVNELNPVAVGSFHAIAKGISVVCSGGNEGSIQQTVENVAPWLFTVAASTIDRAFLASITTLGDNATYLGQTFLKKDIVGMLLAMDGRCAGLLGSNIHISGNVVLLCFTDLAKKAGASNVVMPGKQAKVVGIIYAGQHNDILGPCDTPCIHVDTHVGTKLFTYYLNDEKAFIRVRATRTITGKPISSRIAYFSSRGPNSISPGILKPDIAAPGANIIAAVPPNHEGGDKGFAVMSGTSMAAPHISGIVALIKSLRPTWSPAAIKSALITTARVEDLSGLPIFAEGSPPKVADSFDYGGGVVDANAAIDPGLIYDLEVTDYIYYYLCSMGYTEADISHLSQQKTVCPSKRTSILDLNLPTITVPTLTNSTTVTRTVTNVGNLTAVYKAVIKAPPGSKVRVKPRVLVFNSNVKKISFKVKFSSTLQRNYGYSFGSLTWTDGVHLVKSPLSVRFDFF</sequence>
<evidence type="ECO:0000256" key="9">
    <source>
        <dbReference type="SAM" id="SignalP"/>
    </source>
</evidence>
<dbReference type="FunFam" id="3.30.70.80:FF:000002">
    <property type="entry name" value="Subtilisin-like protease SBT5.3"/>
    <property type="match status" value="1"/>
</dbReference>